<gene>
    <name evidence="1" type="ORF">BGZ95_005848</name>
</gene>
<accession>A0AAD4DGK3</accession>
<keyword evidence="2" id="KW-1185">Reference proteome</keyword>
<evidence type="ECO:0008006" key="3">
    <source>
        <dbReference type="Google" id="ProtNLM"/>
    </source>
</evidence>
<comment type="caution">
    <text evidence="1">The sequence shown here is derived from an EMBL/GenBank/DDBJ whole genome shotgun (WGS) entry which is preliminary data.</text>
</comment>
<dbReference type="EMBL" id="JAAAIL010000270">
    <property type="protein sequence ID" value="KAG0277510.1"/>
    <property type="molecule type" value="Genomic_DNA"/>
</dbReference>
<reference evidence="1" key="1">
    <citation type="journal article" date="2020" name="Fungal Divers.">
        <title>Resolving the Mortierellaceae phylogeny through synthesis of multi-gene phylogenetics and phylogenomics.</title>
        <authorList>
            <person name="Vandepol N."/>
            <person name="Liber J."/>
            <person name="Desiro A."/>
            <person name="Na H."/>
            <person name="Kennedy M."/>
            <person name="Barry K."/>
            <person name="Grigoriev I.V."/>
            <person name="Miller A.N."/>
            <person name="O'Donnell K."/>
            <person name="Stajich J.E."/>
            <person name="Bonito G."/>
        </authorList>
    </citation>
    <scope>NUCLEOTIDE SEQUENCE</scope>
    <source>
        <strain evidence="1">NRRL 28262</strain>
    </source>
</reference>
<evidence type="ECO:0000313" key="1">
    <source>
        <dbReference type="EMBL" id="KAG0277510.1"/>
    </source>
</evidence>
<dbReference type="Proteomes" id="UP001194580">
    <property type="component" value="Unassembled WGS sequence"/>
</dbReference>
<evidence type="ECO:0000313" key="2">
    <source>
        <dbReference type="Proteomes" id="UP001194580"/>
    </source>
</evidence>
<dbReference type="AlphaFoldDB" id="A0AAD4DGK3"/>
<sequence>MTNIPVSTRTGRPPKDTDDALMARIHGTIEQANKEVAANSTHIEHEVNVSKCTVNRRMNGICYWGTGARRNINHNSIKNVEYRHKYLERRLANLTAQFTKDGKQRWIPKHPEVFLDESYCHLDHTAPARWIVPGTPVAEPGRSPLLIIFAAFVVWYDKDKEELRSKFVDESVLYMAVDRKAHTKSGGSTKNLFDKEVWNDVPPEIDAAGVVAPTNDYHGNFSDLFDSLFSRICEN</sequence>
<protein>
    <recommendedName>
        <fullName evidence="3">Transposase</fullName>
    </recommendedName>
</protein>
<organism evidence="1 2">
    <name type="scientific">Linnemannia exigua</name>
    <dbReference type="NCBI Taxonomy" id="604196"/>
    <lineage>
        <taxon>Eukaryota</taxon>
        <taxon>Fungi</taxon>
        <taxon>Fungi incertae sedis</taxon>
        <taxon>Mucoromycota</taxon>
        <taxon>Mortierellomycotina</taxon>
        <taxon>Mortierellomycetes</taxon>
        <taxon>Mortierellales</taxon>
        <taxon>Mortierellaceae</taxon>
        <taxon>Linnemannia</taxon>
    </lineage>
</organism>
<proteinExistence type="predicted"/>
<name>A0AAD4DGK3_9FUNG</name>